<evidence type="ECO:0000313" key="4">
    <source>
        <dbReference type="Proteomes" id="UP000037460"/>
    </source>
</evidence>
<evidence type="ECO:0000256" key="2">
    <source>
        <dbReference type="SAM" id="MobiDB-lite"/>
    </source>
</evidence>
<comment type="caution">
    <text evidence="3">The sequence shown here is derived from an EMBL/GenBank/DDBJ whole genome shotgun (WGS) entry which is preliminary data.</text>
</comment>
<keyword evidence="4" id="KW-1185">Reference proteome</keyword>
<name>A0A0M0K0J7_9EUKA</name>
<accession>A0A0M0K0J7</accession>
<gene>
    <name evidence="3" type="ORF">Ctob_011892</name>
</gene>
<evidence type="ECO:0000313" key="3">
    <source>
        <dbReference type="EMBL" id="KOO32406.1"/>
    </source>
</evidence>
<proteinExistence type="predicted"/>
<keyword evidence="1" id="KW-0175">Coiled coil</keyword>
<feature type="coiled-coil region" evidence="1">
    <location>
        <begin position="75"/>
        <end position="153"/>
    </location>
</feature>
<sequence>MKREQSGSMEATLQQAKERVLPRKCGPFYENCYKFLVMYCNYVYSGKIKKIEPDTLRLAREMCEKAKTIGDPKNQNILNRLCELLERRLAKKEKKEKRNAGLEEKYLWEDVESMNADHLKPAKYMKNDKDLIIEELKVERDALKAECDALKRSHKADYDALKRTYEDLRHGCVMLNACKGPFSKGPMSDDVDDIGREDKKVKSELKQVNKNSFAGREEHQGNMLPKSPPESPWMLLPDPVADQEHPSDELEPLDLGQLDRQLEL</sequence>
<dbReference type="EMBL" id="JWZX01001781">
    <property type="protein sequence ID" value="KOO32406.1"/>
    <property type="molecule type" value="Genomic_DNA"/>
</dbReference>
<reference evidence="4" key="1">
    <citation type="journal article" date="2015" name="PLoS Genet.">
        <title>Genome Sequence and Transcriptome Analyses of Chrysochromulina tobin: Metabolic Tools for Enhanced Algal Fitness in the Prominent Order Prymnesiales (Haptophyceae).</title>
        <authorList>
            <person name="Hovde B.T."/>
            <person name="Deodato C.R."/>
            <person name="Hunsperger H.M."/>
            <person name="Ryken S.A."/>
            <person name="Yost W."/>
            <person name="Jha R.K."/>
            <person name="Patterson J."/>
            <person name="Monnat R.J. Jr."/>
            <person name="Barlow S.B."/>
            <person name="Starkenburg S.R."/>
            <person name="Cattolico R.A."/>
        </authorList>
    </citation>
    <scope>NUCLEOTIDE SEQUENCE</scope>
    <source>
        <strain evidence="4">CCMP291</strain>
    </source>
</reference>
<feature type="non-terminal residue" evidence="3">
    <location>
        <position position="264"/>
    </location>
</feature>
<protein>
    <submittedName>
        <fullName evidence="3">Uncharacterized protein</fullName>
    </submittedName>
</protein>
<dbReference type="Gene3D" id="1.20.5.1700">
    <property type="match status" value="1"/>
</dbReference>
<feature type="region of interest" description="Disordered" evidence="2">
    <location>
        <begin position="202"/>
        <end position="264"/>
    </location>
</feature>
<dbReference type="AlphaFoldDB" id="A0A0M0K0J7"/>
<organism evidence="3 4">
    <name type="scientific">Chrysochromulina tobinii</name>
    <dbReference type="NCBI Taxonomy" id="1460289"/>
    <lineage>
        <taxon>Eukaryota</taxon>
        <taxon>Haptista</taxon>
        <taxon>Haptophyta</taxon>
        <taxon>Prymnesiophyceae</taxon>
        <taxon>Prymnesiales</taxon>
        <taxon>Chrysochromulinaceae</taxon>
        <taxon>Chrysochromulina</taxon>
    </lineage>
</organism>
<evidence type="ECO:0000256" key="1">
    <source>
        <dbReference type="SAM" id="Coils"/>
    </source>
</evidence>
<dbReference type="Proteomes" id="UP000037460">
    <property type="component" value="Unassembled WGS sequence"/>
</dbReference>